<dbReference type="SMART" id="SM00353">
    <property type="entry name" value="HLH"/>
    <property type="match status" value="1"/>
</dbReference>
<name>A0A0H3Y8U7_SALMI</name>
<dbReference type="FunFam" id="4.10.280.10:FF:000021">
    <property type="entry name" value="Transcription factor bHLH130 family"/>
    <property type="match status" value="1"/>
</dbReference>
<dbReference type="InterPro" id="IPR036638">
    <property type="entry name" value="HLH_DNA-bd_sf"/>
</dbReference>
<dbReference type="InterPro" id="IPR045239">
    <property type="entry name" value="bHLH95_bHLH"/>
</dbReference>
<dbReference type="SUPFAM" id="SSF47459">
    <property type="entry name" value="HLH, helix-loop-helix DNA-binding domain"/>
    <property type="match status" value="1"/>
</dbReference>
<evidence type="ECO:0000313" key="8">
    <source>
        <dbReference type="EMBL" id="AKN09580.1"/>
    </source>
</evidence>
<dbReference type="EMBL" id="KP257478">
    <property type="protein sequence ID" value="AKN09580.1"/>
    <property type="molecule type" value="mRNA"/>
</dbReference>
<keyword evidence="3" id="KW-0238">DNA-binding</keyword>
<evidence type="ECO:0000256" key="3">
    <source>
        <dbReference type="ARBA" id="ARBA00023125"/>
    </source>
</evidence>
<dbReference type="GO" id="GO:0046983">
    <property type="term" value="F:protein dimerization activity"/>
    <property type="evidence" value="ECO:0007669"/>
    <property type="project" value="InterPro"/>
</dbReference>
<evidence type="ECO:0000256" key="1">
    <source>
        <dbReference type="ARBA" id="ARBA00004123"/>
    </source>
</evidence>
<comment type="subcellular location">
    <subcellularLocation>
        <location evidence="1">Nucleus</location>
    </subcellularLocation>
</comment>
<evidence type="ECO:0000256" key="2">
    <source>
        <dbReference type="ARBA" id="ARBA00023015"/>
    </source>
</evidence>
<evidence type="ECO:0000256" key="5">
    <source>
        <dbReference type="ARBA" id="ARBA00023242"/>
    </source>
</evidence>
<evidence type="ECO:0000259" key="7">
    <source>
        <dbReference type="PROSITE" id="PS50888"/>
    </source>
</evidence>
<feature type="domain" description="BHLH" evidence="7">
    <location>
        <begin position="310"/>
        <end position="360"/>
    </location>
</feature>
<dbReference type="GO" id="GO:0000981">
    <property type="term" value="F:DNA-binding transcription factor activity, RNA polymerase II-specific"/>
    <property type="evidence" value="ECO:0007669"/>
    <property type="project" value="TreeGrafter"/>
</dbReference>
<keyword evidence="4" id="KW-0804">Transcription</keyword>
<protein>
    <submittedName>
        <fullName evidence="8">Basic helix-loop-helix transcription factor</fullName>
    </submittedName>
</protein>
<accession>A0A0H3Y8U7</accession>
<dbReference type="Pfam" id="PF00010">
    <property type="entry name" value="HLH"/>
    <property type="match status" value="1"/>
</dbReference>
<dbReference type="GO" id="GO:0000978">
    <property type="term" value="F:RNA polymerase II cis-regulatory region sequence-specific DNA binding"/>
    <property type="evidence" value="ECO:0007669"/>
    <property type="project" value="TreeGrafter"/>
</dbReference>
<evidence type="ECO:0000256" key="6">
    <source>
        <dbReference type="SAM" id="MobiDB-lite"/>
    </source>
</evidence>
<feature type="compositionally biased region" description="Polar residues" evidence="6">
    <location>
        <begin position="105"/>
        <end position="118"/>
    </location>
</feature>
<dbReference type="PROSITE" id="PS50888">
    <property type="entry name" value="BHLH"/>
    <property type="match status" value="1"/>
</dbReference>
<evidence type="ECO:0000256" key="4">
    <source>
        <dbReference type="ARBA" id="ARBA00023163"/>
    </source>
</evidence>
<keyword evidence="5" id="KW-0539">Nucleus</keyword>
<dbReference type="CDD" id="cd11393">
    <property type="entry name" value="bHLH_AtbHLH_like"/>
    <property type="match status" value="1"/>
</dbReference>
<dbReference type="GO" id="GO:0005634">
    <property type="term" value="C:nucleus"/>
    <property type="evidence" value="ECO:0007669"/>
    <property type="project" value="UniProtKB-SubCell"/>
</dbReference>
<dbReference type="Gene3D" id="4.10.280.10">
    <property type="entry name" value="Helix-loop-helix DNA-binding domain"/>
    <property type="match status" value="1"/>
</dbReference>
<dbReference type="PANTHER" id="PTHR16223:SF125">
    <property type="entry name" value="OS08G0506700 PROTEIN"/>
    <property type="match status" value="1"/>
</dbReference>
<feature type="region of interest" description="Disordered" evidence="6">
    <location>
        <begin position="1"/>
        <end position="27"/>
    </location>
</feature>
<sequence>MYGDSHALSSDPSPIFPPNRKQKEEQQQLPLMESDYRQQLACSQNSSGLLRFRSAPTSLLENFTDKGAKLGFSRFCSDEMDGVNAAAENDDVDDGKGSGNRFGGANSQLPPQYPRQSGAQLGYRGLTSIARENQGLMRQNSSPAGLFSHLNSQNGYSGVRGVGSYRVGGDGDLSPSSNRFKNHMNCSRVSPSSLSRISEFESENALVDEAKVGNGSGDHSLIFSSGFPFASWNDSSYFAENFNNSGIKRELDCDPNLFVNNNERCETGNRPNILSHHLSLPKTSSEMAAMEKLMQLQDTVPCKVRAKRGCATHPRSIAERVRRTRISERMRKLQELVPNMDKQTNTSDMLDLAVEYIKALQKQYKTLSDVRANCKCLAFQKR</sequence>
<dbReference type="PANTHER" id="PTHR16223">
    <property type="entry name" value="TRANSCRIPTION FACTOR BHLH83-RELATED"/>
    <property type="match status" value="1"/>
</dbReference>
<dbReference type="AlphaFoldDB" id="A0A0H3Y8U7"/>
<reference evidence="8" key="1">
    <citation type="submission" date="2014-12" db="EMBL/GenBank/DDBJ databases">
        <title>Genome-wide characterization and analysis of bHLH transcription factors related to tanshinones biosynthesis in Salvia miltiorrhiza.</title>
        <authorList>
            <person name="Zhang X."/>
            <person name="Song J."/>
        </authorList>
    </citation>
    <scope>NUCLEOTIDE SEQUENCE</scope>
</reference>
<dbReference type="InterPro" id="IPR045843">
    <property type="entry name" value="IND-like"/>
</dbReference>
<proteinExistence type="evidence at transcript level"/>
<feature type="region of interest" description="Disordered" evidence="6">
    <location>
        <begin position="87"/>
        <end position="118"/>
    </location>
</feature>
<keyword evidence="2" id="KW-0805">Transcription regulation</keyword>
<dbReference type="InterPro" id="IPR011598">
    <property type="entry name" value="bHLH_dom"/>
</dbReference>
<organism evidence="8">
    <name type="scientific">Salvia miltiorrhiza</name>
    <name type="common">Chinese sage</name>
    <dbReference type="NCBI Taxonomy" id="226208"/>
    <lineage>
        <taxon>Eukaryota</taxon>
        <taxon>Viridiplantae</taxon>
        <taxon>Streptophyta</taxon>
        <taxon>Embryophyta</taxon>
        <taxon>Tracheophyta</taxon>
        <taxon>Spermatophyta</taxon>
        <taxon>Magnoliopsida</taxon>
        <taxon>eudicotyledons</taxon>
        <taxon>Gunneridae</taxon>
        <taxon>Pentapetalae</taxon>
        <taxon>asterids</taxon>
        <taxon>lamiids</taxon>
        <taxon>Lamiales</taxon>
        <taxon>Lamiaceae</taxon>
        <taxon>Nepetoideae</taxon>
        <taxon>Mentheae</taxon>
        <taxon>Salviinae</taxon>
        <taxon>Salvia</taxon>
        <taxon>Salvia incertae sedis</taxon>
    </lineage>
</organism>